<dbReference type="AlphaFoldDB" id="A0A9D4K4Q5"/>
<proteinExistence type="predicted"/>
<sequence length="54" mass="6139">MLASASDENNSSILRGPFSTVYPYSSGQYRAQDWTRETIRTVRGLNSCHTTILW</sequence>
<reference evidence="1" key="2">
    <citation type="submission" date="2020-11" db="EMBL/GenBank/DDBJ databases">
        <authorList>
            <person name="McCartney M.A."/>
            <person name="Auch B."/>
            <person name="Kono T."/>
            <person name="Mallez S."/>
            <person name="Becker A."/>
            <person name="Gohl D.M."/>
            <person name="Silverstein K.A.T."/>
            <person name="Koren S."/>
            <person name="Bechman K.B."/>
            <person name="Herman A."/>
            <person name="Abrahante J.E."/>
            <person name="Garbe J."/>
        </authorList>
    </citation>
    <scope>NUCLEOTIDE SEQUENCE</scope>
    <source>
        <strain evidence="1">Duluth1</strain>
        <tissue evidence="1">Whole animal</tissue>
    </source>
</reference>
<comment type="caution">
    <text evidence="1">The sequence shown here is derived from an EMBL/GenBank/DDBJ whole genome shotgun (WGS) entry which is preliminary data.</text>
</comment>
<reference evidence="1" key="1">
    <citation type="journal article" date="2019" name="bioRxiv">
        <title>The Genome of the Zebra Mussel, Dreissena polymorpha: A Resource for Invasive Species Research.</title>
        <authorList>
            <person name="McCartney M.A."/>
            <person name="Auch B."/>
            <person name="Kono T."/>
            <person name="Mallez S."/>
            <person name="Zhang Y."/>
            <person name="Obille A."/>
            <person name="Becker A."/>
            <person name="Abrahante J.E."/>
            <person name="Garbe J."/>
            <person name="Badalamenti J.P."/>
            <person name="Herman A."/>
            <person name="Mangelson H."/>
            <person name="Liachko I."/>
            <person name="Sullivan S."/>
            <person name="Sone E.D."/>
            <person name="Koren S."/>
            <person name="Silverstein K.A.T."/>
            <person name="Beckman K.B."/>
            <person name="Gohl D.M."/>
        </authorList>
    </citation>
    <scope>NUCLEOTIDE SEQUENCE</scope>
    <source>
        <strain evidence="1">Duluth1</strain>
        <tissue evidence="1">Whole animal</tissue>
    </source>
</reference>
<protein>
    <submittedName>
        <fullName evidence="1">Uncharacterized protein</fullName>
    </submittedName>
</protein>
<accession>A0A9D4K4Q5</accession>
<dbReference type="EMBL" id="JAIWYP010000004">
    <property type="protein sequence ID" value="KAH3832985.1"/>
    <property type="molecule type" value="Genomic_DNA"/>
</dbReference>
<evidence type="ECO:0000313" key="2">
    <source>
        <dbReference type="Proteomes" id="UP000828390"/>
    </source>
</evidence>
<dbReference type="Proteomes" id="UP000828390">
    <property type="component" value="Unassembled WGS sequence"/>
</dbReference>
<keyword evidence="2" id="KW-1185">Reference proteome</keyword>
<gene>
    <name evidence="1" type="ORF">DPMN_106281</name>
</gene>
<name>A0A9D4K4Q5_DREPO</name>
<organism evidence="1 2">
    <name type="scientific">Dreissena polymorpha</name>
    <name type="common">Zebra mussel</name>
    <name type="synonym">Mytilus polymorpha</name>
    <dbReference type="NCBI Taxonomy" id="45954"/>
    <lineage>
        <taxon>Eukaryota</taxon>
        <taxon>Metazoa</taxon>
        <taxon>Spiralia</taxon>
        <taxon>Lophotrochozoa</taxon>
        <taxon>Mollusca</taxon>
        <taxon>Bivalvia</taxon>
        <taxon>Autobranchia</taxon>
        <taxon>Heteroconchia</taxon>
        <taxon>Euheterodonta</taxon>
        <taxon>Imparidentia</taxon>
        <taxon>Neoheterodontei</taxon>
        <taxon>Myida</taxon>
        <taxon>Dreissenoidea</taxon>
        <taxon>Dreissenidae</taxon>
        <taxon>Dreissena</taxon>
    </lineage>
</organism>
<evidence type="ECO:0000313" key="1">
    <source>
        <dbReference type="EMBL" id="KAH3832985.1"/>
    </source>
</evidence>